<sequence>MDKTGVVIDSNNNHIDVLVVRESGCGGNCSSCAGCSSENKPMIVKIENDLNAKKGDRVLLSIKNGTIFKYSIIMYFIPLIFFVFGIISGIIIFSGNNVSSQEIKSLGLGIIFLLISLFVLKILDNRIFNKNNGVIRAIKIINFEEE</sequence>
<keyword evidence="2" id="KW-1185">Reference proteome</keyword>
<reference evidence="1 2" key="1">
    <citation type="journal article" date="2022" name="Int. J. Syst. Evol. Microbiol.">
        <title>Miniphocaeibacter halophilus sp. nov., an ammonium-tolerant acetate-producing bacterium isolated from a biogas system.</title>
        <authorList>
            <person name="Schnurer A."/>
            <person name="Singh A."/>
            <person name="Bi S."/>
            <person name="Qiao W."/>
            <person name="Westerholm M."/>
        </authorList>
    </citation>
    <scope>NUCLEOTIDE SEQUENCE [LARGE SCALE GENOMIC DNA]</scope>
    <source>
        <strain evidence="1 2">AMB_01</strain>
    </source>
</reference>
<protein>
    <submittedName>
        <fullName evidence="1">SoxR reducing system RseC family protein</fullName>
    </submittedName>
</protein>
<evidence type="ECO:0000313" key="1">
    <source>
        <dbReference type="EMBL" id="QQK07536.1"/>
    </source>
</evidence>
<evidence type="ECO:0000313" key="2">
    <source>
        <dbReference type="Proteomes" id="UP000595814"/>
    </source>
</evidence>
<dbReference type="Proteomes" id="UP000595814">
    <property type="component" value="Chromosome"/>
</dbReference>
<dbReference type="EMBL" id="CP066744">
    <property type="protein sequence ID" value="QQK07536.1"/>
    <property type="molecule type" value="Genomic_DNA"/>
</dbReference>
<organism evidence="1 2">
    <name type="scientific">Miniphocaeibacter halophilus</name>
    <dbReference type="NCBI Taxonomy" id="2931922"/>
    <lineage>
        <taxon>Bacteria</taxon>
        <taxon>Bacillati</taxon>
        <taxon>Bacillota</taxon>
        <taxon>Tissierellia</taxon>
        <taxon>Tissierellales</taxon>
        <taxon>Peptoniphilaceae</taxon>
        <taxon>Miniphocaeibacter</taxon>
    </lineage>
</organism>
<name>A0AC61MPQ0_9FIRM</name>
<accession>A0AC61MPQ0</accession>
<gene>
    <name evidence="1" type="ORF">JFY71_09580</name>
</gene>
<proteinExistence type="predicted"/>